<name>A0ABZ1SM89_9ACTN</name>
<gene>
    <name evidence="1" type="ORF">OG913_29730</name>
</gene>
<proteinExistence type="predicted"/>
<accession>A0ABZ1SM89</accession>
<evidence type="ECO:0000313" key="2">
    <source>
        <dbReference type="Proteomes" id="UP001432011"/>
    </source>
</evidence>
<dbReference type="SUPFAM" id="SSF82607">
    <property type="entry name" value="YbaB-like"/>
    <property type="match status" value="1"/>
</dbReference>
<dbReference type="RefSeq" id="WP_142651670.1">
    <property type="nucleotide sequence ID" value="NZ_CP108085.1"/>
</dbReference>
<dbReference type="Gene3D" id="3.30.1310.10">
    <property type="entry name" value="Nucleoid-associated protein YbaB-like domain"/>
    <property type="match status" value="1"/>
</dbReference>
<organism evidence="1 2">
    <name type="scientific">Microbispora hainanensis</name>
    <dbReference type="NCBI Taxonomy" id="568844"/>
    <lineage>
        <taxon>Bacteria</taxon>
        <taxon>Bacillati</taxon>
        <taxon>Actinomycetota</taxon>
        <taxon>Actinomycetes</taxon>
        <taxon>Streptosporangiales</taxon>
        <taxon>Streptosporangiaceae</taxon>
        <taxon>Microbispora</taxon>
    </lineage>
</organism>
<dbReference type="Pfam" id="PF02575">
    <property type="entry name" value="YbaB_DNA_bd"/>
    <property type="match status" value="1"/>
</dbReference>
<sequence>MADLLSGDPEFDRIKAEFQATSRELSDVMNRIGEVVGEATSRDEKIRVRVSGSGQLIGLRIDPRAMRTGSQELADTIMETSRRAVEDAERKLLEVARPYFGEERAQEDRRRFT</sequence>
<dbReference type="InterPro" id="IPR004401">
    <property type="entry name" value="YbaB/EbfC"/>
</dbReference>
<reference evidence="1" key="1">
    <citation type="submission" date="2022-10" db="EMBL/GenBank/DDBJ databases">
        <title>The complete genomes of actinobacterial strains from the NBC collection.</title>
        <authorList>
            <person name="Joergensen T.S."/>
            <person name="Alvarez Arevalo M."/>
            <person name="Sterndorff E.B."/>
            <person name="Faurdal D."/>
            <person name="Vuksanovic O."/>
            <person name="Mourched A.-S."/>
            <person name="Charusanti P."/>
            <person name="Shaw S."/>
            <person name="Blin K."/>
            <person name="Weber T."/>
        </authorList>
    </citation>
    <scope>NUCLEOTIDE SEQUENCE</scope>
    <source>
        <strain evidence="1">NBC_00254</strain>
    </source>
</reference>
<evidence type="ECO:0000313" key="1">
    <source>
        <dbReference type="EMBL" id="WUP73548.1"/>
    </source>
</evidence>
<protein>
    <submittedName>
        <fullName evidence="1">YbaB/EbfC family nucleoid-associated protein</fullName>
    </submittedName>
</protein>
<keyword evidence="2" id="KW-1185">Reference proteome</keyword>
<dbReference type="EMBL" id="CP108085">
    <property type="protein sequence ID" value="WUP73548.1"/>
    <property type="molecule type" value="Genomic_DNA"/>
</dbReference>
<dbReference type="Proteomes" id="UP001432011">
    <property type="component" value="Chromosome"/>
</dbReference>
<dbReference type="InterPro" id="IPR036894">
    <property type="entry name" value="YbaB-like_sf"/>
</dbReference>